<dbReference type="Gene3D" id="1.10.340.70">
    <property type="match status" value="1"/>
</dbReference>
<dbReference type="Proteomes" id="UP000030750">
    <property type="component" value="Unassembled WGS sequence"/>
</dbReference>
<dbReference type="Pfam" id="PF17921">
    <property type="entry name" value="Integrase_H2C2"/>
    <property type="match status" value="1"/>
</dbReference>
<gene>
    <name evidence="3" type="ORF">EBH_0069500</name>
</gene>
<dbReference type="Gene3D" id="3.30.70.270">
    <property type="match status" value="2"/>
</dbReference>
<dbReference type="VEuPathDB" id="ToxoDB:EBH_0069500"/>
<evidence type="ECO:0000313" key="4">
    <source>
        <dbReference type="Proteomes" id="UP000030750"/>
    </source>
</evidence>
<sequence length="669" mass="76360">MEPNVALRLMEEWQGALRCVTVETSPPNLQQQFFKAPRSPALPDDEETSPWSTAKLEYSHFDTWLTSAEEQATLRAILDVLCAHRAVIPDKLPTGLTPKRPHDHRILLVPGKLPTKSAVYRMTAEQFQFHKQEIAKLSANGWIGPTYSPIWAPTIMVDKRSDATGEHKMRMVVNNQELTCLTIAPDFPLLPIQTILEMLGGAQYFSTLDLDAEGIKPATDKIQAIKAWPEVMENEMQIRQFLGTVNYCRMFMGPDFAKVVRQLVDLTRKGAPFQWTDTHTQAVRQLKERLIDYTTLQIPDTTKPFELYTDASGEPYHTASSKPGEVVRLEFQHRRHTFRYVLSYLRVCVNGLWLICAPQFPEFLTHVLYTHHDHVTAGHRGQKKTYTALSKHYYWPGMRTYTNAYVESCAQCRASKSLNQTPAGLLQQLLIPSRRWSHVSLDFVTSLPLTTAGHDAMLVAVDSLSKRAHFIPAKKSHLAVDIVELLADRLTRNHSFPDILVSDRDPRFRTEVWSQLCSRFNITRAMSSSYHPQTDGQTERVNRTLEQMLRTYVQADEREWEGLLPALELVYNTTSHSSTELSAFEIMIGENPLIAADLDIVAAWAPTLTPPMTKLFRKLCDRAQSHILKAKWRQKYYADAYRRAVEDKVGDQVWLSSKHLPARPSLAQQ</sequence>
<dbReference type="Gene3D" id="3.10.10.10">
    <property type="entry name" value="HIV Type 1 Reverse Transcriptase, subunit A, domain 1"/>
    <property type="match status" value="1"/>
</dbReference>
<dbReference type="InterPro" id="IPR043128">
    <property type="entry name" value="Rev_trsase/Diguanyl_cyclase"/>
</dbReference>
<dbReference type="PANTHER" id="PTHR37984">
    <property type="entry name" value="PROTEIN CBG26694"/>
    <property type="match status" value="1"/>
</dbReference>
<dbReference type="OrthoDB" id="2202254at2759"/>
<dbReference type="InterPro" id="IPR036397">
    <property type="entry name" value="RNaseH_sf"/>
</dbReference>
<dbReference type="GO" id="GO:0003824">
    <property type="term" value="F:catalytic activity"/>
    <property type="evidence" value="ECO:0007669"/>
    <property type="project" value="UniProtKB-KW"/>
</dbReference>
<dbReference type="InterPro" id="IPR012337">
    <property type="entry name" value="RNaseH-like_sf"/>
</dbReference>
<evidence type="ECO:0000259" key="2">
    <source>
        <dbReference type="PROSITE" id="PS50994"/>
    </source>
</evidence>
<dbReference type="Gene3D" id="3.30.420.10">
    <property type="entry name" value="Ribonuclease H-like superfamily/Ribonuclease H"/>
    <property type="match status" value="1"/>
</dbReference>
<keyword evidence="4" id="KW-1185">Reference proteome</keyword>
<accession>U6L9T0</accession>
<dbReference type="InterPro" id="IPR043502">
    <property type="entry name" value="DNA/RNA_pol_sf"/>
</dbReference>
<keyword evidence="1" id="KW-0511">Multifunctional enzyme</keyword>
<evidence type="ECO:0000313" key="3">
    <source>
        <dbReference type="EMBL" id="CDJ46911.1"/>
    </source>
</evidence>
<dbReference type="SUPFAM" id="SSF53098">
    <property type="entry name" value="Ribonuclease H-like"/>
    <property type="match status" value="1"/>
</dbReference>
<dbReference type="SUPFAM" id="SSF56672">
    <property type="entry name" value="DNA/RNA polymerases"/>
    <property type="match status" value="1"/>
</dbReference>
<dbReference type="InterPro" id="IPR041577">
    <property type="entry name" value="RT_RNaseH_2"/>
</dbReference>
<reference evidence="3" key="1">
    <citation type="submission" date="2013-10" db="EMBL/GenBank/DDBJ databases">
        <title>Genomic analysis of the causative agents of coccidiosis in chickens.</title>
        <authorList>
            <person name="Reid A.J."/>
            <person name="Blake D."/>
            <person name="Billington K."/>
            <person name="Browne H."/>
            <person name="Dunn M."/>
            <person name="Hung S."/>
            <person name="Kawahara F."/>
            <person name="Miranda-Saavedra D."/>
            <person name="Mourier T."/>
            <person name="Nagra H."/>
            <person name="Otto T.D."/>
            <person name="Rawlings N."/>
            <person name="Sanchez A."/>
            <person name="Sanders M."/>
            <person name="Subramaniam C."/>
            <person name="Tay Y."/>
            <person name="Dear P."/>
            <person name="Doerig C."/>
            <person name="Gruber A."/>
            <person name="Parkinson J."/>
            <person name="Shirley M."/>
            <person name="Wan K.L."/>
            <person name="Berriman M."/>
            <person name="Tomley F."/>
            <person name="Pain A."/>
        </authorList>
    </citation>
    <scope>NUCLEOTIDE SEQUENCE [LARGE SCALE GENOMIC DNA]</scope>
    <source>
        <strain evidence="3">Houghton</strain>
    </source>
</reference>
<dbReference type="PANTHER" id="PTHR37984:SF5">
    <property type="entry name" value="PROTEIN NYNRIN-LIKE"/>
    <property type="match status" value="1"/>
</dbReference>
<feature type="domain" description="Integrase catalytic" evidence="2">
    <location>
        <begin position="428"/>
        <end position="591"/>
    </location>
</feature>
<dbReference type="Pfam" id="PF17919">
    <property type="entry name" value="RT_RNaseH_2"/>
    <property type="match status" value="1"/>
</dbReference>
<protein>
    <recommendedName>
        <fullName evidence="2">Integrase catalytic domain-containing protein</fullName>
    </recommendedName>
</protein>
<dbReference type="InterPro" id="IPR001584">
    <property type="entry name" value="Integrase_cat-core"/>
</dbReference>
<dbReference type="GO" id="GO:0015074">
    <property type="term" value="P:DNA integration"/>
    <property type="evidence" value="ECO:0007669"/>
    <property type="project" value="InterPro"/>
</dbReference>
<dbReference type="InterPro" id="IPR050951">
    <property type="entry name" value="Retrovirus_Pol_polyprotein"/>
</dbReference>
<dbReference type="InterPro" id="IPR041588">
    <property type="entry name" value="Integrase_H2C2"/>
</dbReference>
<dbReference type="EMBL" id="HG710534">
    <property type="protein sequence ID" value="CDJ46911.1"/>
    <property type="molecule type" value="Genomic_DNA"/>
</dbReference>
<dbReference type="FunFam" id="3.30.70.270:FF:000020">
    <property type="entry name" value="Transposon Tf2-6 polyprotein-like Protein"/>
    <property type="match status" value="1"/>
</dbReference>
<dbReference type="GO" id="GO:0003676">
    <property type="term" value="F:nucleic acid binding"/>
    <property type="evidence" value="ECO:0007669"/>
    <property type="project" value="InterPro"/>
</dbReference>
<proteinExistence type="predicted"/>
<dbReference type="AlphaFoldDB" id="U6L9T0"/>
<reference evidence="3" key="2">
    <citation type="submission" date="2013-10" db="EMBL/GenBank/DDBJ databases">
        <authorList>
            <person name="Aslett M."/>
        </authorList>
    </citation>
    <scope>NUCLEOTIDE SEQUENCE [LARGE SCALE GENOMIC DNA]</scope>
    <source>
        <strain evidence="3">Houghton</strain>
    </source>
</reference>
<organism evidence="3 4">
    <name type="scientific">Eimeria brunetti</name>
    <dbReference type="NCBI Taxonomy" id="51314"/>
    <lineage>
        <taxon>Eukaryota</taxon>
        <taxon>Sar</taxon>
        <taxon>Alveolata</taxon>
        <taxon>Apicomplexa</taxon>
        <taxon>Conoidasida</taxon>
        <taxon>Coccidia</taxon>
        <taxon>Eucoccidiorida</taxon>
        <taxon>Eimeriorina</taxon>
        <taxon>Eimeriidae</taxon>
        <taxon>Eimeria</taxon>
    </lineage>
</organism>
<evidence type="ECO:0000256" key="1">
    <source>
        <dbReference type="ARBA" id="ARBA00023268"/>
    </source>
</evidence>
<name>U6L9T0_9EIME</name>
<dbReference type="PROSITE" id="PS50994">
    <property type="entry name" value="INTEGRASE"/>
    <property type="match status" value="1"/>
</dbReference>